<evidence type="ECO:0000313" key="2">
    <source>
        <dbReference type="Proteomes" id="UP000694888"/>
    </source>
</evidence>
<evidence type="ECO:0000313" key="3">
    <source>
        <dbReference type="RefSeq" id="XP_035827061.1"/>
    </source>
</evidence>
<feature type="compositionally biased region" description="Basic and acidic residues" evidence="1">
    <location>
        <begin position="74"/>
        <end position="90"/>
    </location>
</feature>
<organism evidence="2 3">
    <name type="scientific">Aplysia californica</name>
    <name type="common">California sea hare</name>
    <dbReference type="NCBI Taxonomy" id="6500"/>
    <lineage>
        <taxon>Eukaryota</taxon>
        <taxon>Metazoa</taxon>
        <taxon>Spiralia</taxon>
        <taxon>Lophotrochozoa</taxon>
        <taxon>Mollusca</taxon>
        <taxon>Gastropoda</taxon>
        <taxon>Heterobranchia</taxon>
        <taxon>Euthyneura</taxon>
        <taxon>Tectipleura</taxon>
        <taxon>Aplysiida</taxon>
        <taxon>Aplysioidea</taxon>
        <taxon>Aplysiidae</taxon>
        <taxon>Aplysia</taxon>
    </lineage>
</organism>
<name>A0ABM1VXB8_APLCA</name>
<gene>
    <name evidence="3" type="primary">LOC101849982</name>
</gene>
<dbReference type="RefSeq" id="XP_035827061.1">
    <property type="nucleotide sequence ID" value="XM_035971168.1"/>
</dbReference>
<proteinExistence type="predicted"/>
<dbReference type="GeneID" id="101849982"/>
<evidence type="ECO:0000256" key="1">
    <source>
        <dbReference type="SAM" id="MobiDB-lite"/>
    </source>
</evidence>
<protein>
    <submittedName>
        <fullName evidence="3">Proline-rich protein 11</fullName>
    </submittedName>
</protein>
<accession>A0ABM1VXB8</accession>
<feature type="region of interest" description="Disordered" evidence="1">
    <location>
        <begin position="1"/>
        <end position="54"/>
    </location>
</feature>
<feature type="region of interest" description="Disordered" evidence="1">
    <location>
        <begin position="66"/>
        <end position="139"/>
    </location>
</feature>
<dbReference type="Proteomes" id="UP000694888">
    <property type="component" value="Unplaced"/>
</dbReference>
<sequence>MKKRRGLGRTPVPEITAEALRSVKLKRTGGPVQRSPVNEGGNLAAKPLAPSKQPMVTLAALQRVSLRKTSHATKSHDDSAEGDASQKENESPGDSNVVDIRNVLKRTTLQRSPGGTPMKSKRTGRVSGQGYKGTNASSS</sequence>
<reference evidence="3" key="1">
    <citation type="submission" date="2025-08" db="UniProtKB">
        <authorList>
            <consortium name="RefSeq"/>
        </authorList>
    </citation>
    <scope>IDENTIFICATION</scope>
</reference>
<keyword evidence="2" id="KW-1185">Reference proteome</keyword>